<dbReference type="EMBL" id="DPVV01000410">
    <property type="protein sequence ID" value="HCL03149.1"/>
    <property type="molecule type" value="Genomic_DNA"/>
</dbReference>
<proteinExistence type="predicted"/>
<dbReference type="Proteomes" id="UP000262969">
    <property type="component" value="Unassembled WGS sequence"/>
</dbReference>
<protein>
    <recommendedName>
        <fullName evidence="3">Pectate lyase superfamily protein domain-containing protein</fullName>
    </recommendedName>
</protein>
<comment type="caution">
    <text evidence="1">The sequence shown here is derived from an EMBL/GenBank/DDBJ whole genome shotgun (WGS) entry which is preliminary data.</text>
</comment>
<feature type="non-terminal residue" evidence="1">
    <location>
        <position position="314"/>
    </location>
</feature>
<evidence type="ECO:0000313" key="1">
    <source>
        <dbReference type="EMBL" id="HCL03149.1"/>
    </source>
</evidence>
<dbReference type="Gene3D" id="2.160.20.10">
    <property type="entry name" value="Single-stranded right-handed beta-helix, Pectin lyase-like"/>
    <property type="match status" value="1"/>
</dbReference>
<evidence type="ECO:0008006" key="3">
    <source>
        <dbReference type="Google" id="ProtNLM"/>
    </source>
</evidence>
<dbReference type="SUPFAM" id="SSF51126">
    <property type="entry name" value="Pectin lyase-like"/>
    <property type="match status" value="1"/>
</dbReference>
<organism evidence="1 2">
    <name type="scientific">Lachnoclostridium phytofermentans</name>
    <dbReference type="NCBI Taxonomy" id="66219"/>
    <lineage>
        <taxon>Bacteria</taxon>
        <taxon>Bacillati</taxon>
        <taxon>Bacillota</taxon>
        <taxon>Clostridia</taxon>
        <taxon>Lachnospirales</taxon>
        <taxon>Lachnospiraceae</taxon>
    </lineage>
</organism>
<accession>A0A3D2X7P0</accession>
<dbReference type="InterPro" id="IPR012334">
    <property type="entry name" value="Pectin_lyas_fold"/>
</dbReference>
<name>A0A3D2X7P0_9FIRM</name>
<dbReference type="InterPro" id="IPR011050">
    <property type="entry name" value="Pectin_lyase_fold/virulence"/>
</dbReference>
<evidence type="ECO:0000313" key="2">
    <source>
        <dbReference type="Proteomes" id="UP000262969"/>
    </source>
</evidence>
<reference evidence="1 2" key="1">
    <citation type="journal article" date="2018" name="Nat. Biotechnol.">
        <title>A standardized bacterial taxonomy based on genome phylogeny substantially revises the tree of life.</title>
        <authorList>
            <person name="Parks D.H."/>
            <person name="Chuvochina M."/>
            <person name="Waite D.W."/>
            <person name="Rinke C."/>
            <person name="Skarshewski A."/>
            <person name="Chaumeil P.A."/>
            <person name="Hugenholtz P."/>
        </authorList>
    </citation>
    <scope>NUCLEOTIDE SEQUENCE [LARGE SCALE GENOMIC DNA]</scope>
    <source>
        <strain evidence="1">UBA11728</strain>
    </source>
</reference>
<dbReference type="AlphaFoldDB" id="A0A3D2X7P0"/>
<sequence>MLTELENLGGFKDALNYGFSQDATGIENRDALQRAVDDGGTIVISKPGVYKLAGTVFLGSHTTLKFGNQTFIKKVDEEGCFTHVFLNKGALTKNYDTGICIENLNVIVNGMDVRNFLVEGLHGQISFFYVKDLRITGFRCMDLGKKQYGIHICTFEDVIVKDMIIKGDKDGVHLGRGKRFLISEGIFDTYDDAVALNGHDYDVGNPELGWIEDGVVEKCQDLTHDGKCTDGYFCRILAGAWVDWYRGIKLQKSDTVVANGRLYRVKAEPDGTEYISTICPSHEKGIEVIEGIHWVVVQEDVTYTAGVRNVTFRD</sequence>
<gene>
    <name evidence="1" type="ORF">DHW61_12210</name>
</gene>